<dbReference type="Proteomes" id="UP000091979">
    <property type="component" value="Unassembled WGS sequence"/>
</dbReference>
<gene>
    <name evidence="1" type="ORF">SP90_08765</name>
</gene>
<organism evidence="1 2">
    <name type="scientific">Halodesulfovibrio spirochaetisodalis</name>
    <dbReference type="NCBI Taxonomy" id="1560234"/>
    <lineage>
        <taxon>Bacteria</taxon>
        <taxon>Pseudomonadati</taxon>
        <taxon>Thermodesulfobacteriota</taxon>
        <taxon>Desulfovibrionia</taxon>
        <taxon>Desulfovibrionales</taxon>
        <taxon>Desulfovibrionaceae</taxon>
        <taxon>Halodesulfovibrio</taxon>
    </lineage>
</organism>
<dbReference type="CDD" id="cd16364">
    <property type="entry name" value="T3SC_I-like"/>
    <property type="match status" value="1"/>
</dbReference>
<dbReference type="Gene3D" id="3.30.1460.10">
    <property type="match status" value="1"/>
</dbReference>
<dbReference type="RefSeq" id="WP_066854630.1">
    <property type="nucleotide sequence ID" value="NZ_JXMS01000012.1"/>
</dbReference>
<proteinExistence type="predicted"/>
<dbReference type="GO" id="GO:0030254">
    <property type="term" value="P:protein secretion by the type III secretion system"/>
    <property type="evidence" value="ECO:0007669"/>
    <property type="project" value="InterPro"/>
</dbReference>
<evidence type="ECO:0000313" key="1">
    <source>
        <dbReference type="EMBL" id="OBQ51911.1"/>
    </source>
</evidence>
<comment type="caution">
    <text evidence="1">The sequence shown here is derived from an EMBL/GenBank/DDBJ whole genome shotgun (WGS) entry which is preliminary data.</text>
</comment>
<dbReference type="AlphaFoldDB" id="A0A1B7XDA0"/>
<accession>A0A1B7XDA0</accession>
<dbReference type="SUPFAM" id="SSF69635">
    <property type="entry name" value="Type III secretory system chaperone-like"/>
    <property type="match status" value="1"/>
</dbReference>
<dbReference type="Pfam" id="PF05932">
    <property type="entry name" value="CesT"/>
    <property type="match status" value="1"/>
</dbReference>
<dbReference type="InterPro" id="IPR010261">
    <property type="entry name" value="Tir_chaperone"/>
</dbReference>
<dbReference type="PATRIC" id="fig|1560234.3.peg.581"/>
<dbReference type="EMBL" id="JXMS01000012">
    <property type="protein sequence ID" value="OBQ51911.1"/>
    <property type="molecule type" value="Genomic_DNA"/>
</dbReference>
<protein>
    <recommendedName>
        <fullName evidence="3">Molecular chaperone Tir</fullName>
    </recommendedName>
</protein>
<dbReference type="OrthoDB" id="8656820at2"/>
<evidence type="ECO:0008006" key="3">
    <source>
        <dbReference type="Google" id="ProtNLM"/>
    </source>
</evidence>
<keyword evidence="2" id="KW-1185">Reference proteome</keyword>
<name>A0A1B7XDA0_9BACT</name>
<evidence type="ECO:0000313" key="2">
    <source>
        <dbReference type="Proteomes" id="UP000091979"/>
    </source>
</evidence>
<reference evidence="1 2" key="1">
    <citation type="submission" date="2015-01" db="EMBL/GenBank/DDBJ databases">
        <title>Desulfovibrio sp. JC271 draft genome sequence.</title>
        <authorList>
            <person name="Shivani Y."/>
            <person name="Subhash Y."/>
            <person name="Sasikala C."/>
            <person name="Ramana C.V."/>
        </authorList>
    </citation>
    <scope>NUCLEOTIDE SEQUENCE [LARGE SCALE GENOMIC DNA]</scope>
    <source>
        <strain evidence="1 2">JC271</strain>
    </source>
</reference>
<sequence length="155" mass="17720">MDSTNYISELIEQLGFSLELEELELDENNFCSVDVQNITILLQWEEKTQRLLLSSAVGELGEGHFQEFAVKLLQANYVWNDTRGASLALDADAELIVLCQWVDVRCLEYPAFYDAFEVFVNLTRNWKDALPELFESTAQSVENESIPTDAYAIRI</sequence>